<evidence type="ECO:0000313" key="1">
    <source>
        <dbReference type="EMBL" id="QQT01001.1"/>
    </source>
</evidence>
<dbReference type="RefSeq" id="WP_040374110.1">
    <property type="nucleotide sequence ID" value="NZ_CP068053.1"/>
</dbReference>
<dbReference type="Proteomes" id="UP000595254">
    <property type="component" value="Chromosome"/>
</dbReference>
<dbReference type="AlphaFoldDB" id="A0A974S0Z2"/>
<gene>
    <name evidence="1" type="ORF">I6J18_03595</name>
</gene>
<evidence type="ECO:0000313" key="2">
    <source>
        <dbReference type="Proteomes" id="UP000595254"/>
    </source>
</evidence>
<sequence length="73" mass="8643">MKTIRLSFEKKIVVHARIQIDDHQVFLFANGHAPVRVINRTNNNQEDIMNQAIKLFEQENKLTLQKPEMNNDR</sequence>
<accession>A0A974S0Z2</accession>
<organism evidence="1 2">
    <name type="scientific">Peribacillus psychrosaccharolyticus</name>
    <name type="common">Bacillus psychrosaccharolyticus</name>
    <dbReference type="NCBI Taxonomy" id="1407"/>
    <lineage>
        <taxon>Bacteria</taxon>
        <taxon>Bacillati</taxon>
        <taxon>Bacillota</taxon>
        <taxon>Bacilli</taxon>
        <taxon>Bacillales</taxon>
        <taxon>Bacillaceae</taxon>
        <taxon>Peribacillus</taxon>
    </lineage>
</organism>
<dbReference type="KEGG" id="ppsr:I6J18_03595"/>
<keyword evidence="2" id="KW-1185">Reference proteome</keyword>
<protein>
    <submittedName>
        <fullName evidence="1">Uncharacterized protein</fullName>
    </submittedName>
</protein>
<reference evidence="1 2" key="1">
    <citation type="submission" date="2021-01" db="EMBL/GenBank/DDBJ databases">
        <title>FDA dAtabase for Regulatory Grade micrObial Sequences (FDA-ARGOS): Supporting development and validation of Infectious Disease Dx tests.</title>
        <authorList>
            <person name="Nelson B."/>
            <person name="Plummer A."/>
            <person name="Tallon L."/>
            <person name="Sadzewicz L."/>
            <person name="Zhao X."/>
            <person name="Boylan J."/>
            <person name="Ott S."/>
            <person name="Bowen H."/>
            <person name="Vavikolanu K."/>
            <person name="Mehta A."/>
            <person name="Aluvathingal J."/>
            <person name="Nadendla S."/>
            <person name="Myers T."/>
            <person name="Yan Y."/>
            <person name="Sichtig H."/>
        </authorList>
    </citation>
    <scope>NUCLEOTIDE SEQUENCE [LARGE SCALE GENOMIC DNA]</scope>
    <source>
        <strain evidence="1 2">FDAARGOS_1161</strain>
    </source>
</reference>
<name>A0A974S0Z2_PERPY</name>
<dbReference type="EMBL" id="CP068053">
    <property type="protein sequence ID" value="QQT01001.1"/>
    <property type="molecule type" value="Genomic_DNA"/>
</dbReference>
<proteinExistence type="predicted"/>